<evidence type="ECO:0000256" key="3">
    <source>
        <dbReference type="ARBA" id="ARBA00023163"/>
    </source>
</evidence>
<dbReference type="InterPro" id="IPR036388">
    <property type="entry name" value="WH-like_DNA-bd_sf"/>
</dbReference>
<evidence type="ECO:0000313" key="12">
    <source>
        <dbReference type="Proteomes" id="UP000285844"/>
    </source>
</evidence>
<dbReference type="EMBL" id="QSIS01000002">
    <property type="protein sequence ID" value="RHD10470.1"/>
    <property type="molecule type" value="Genomic_DNA"/>
</dbReference>
<dbReference type="Pfam" id="PF08220">
    <property type="entry name" value="HTH_DeoR"/>
    <property type="match status" value="1"/>
</dbReference>
<dbReference type="SUPFAM" id="SSF46785">
    <property type="entry name" value="Winged helix' DNA-binding domain"/>
    <property type="match status" value="1"/>
</dbReference>
<dbReference type="PROSITE" id="PS00894">
    <property type="entry name" value="HTH_DEOR_1"/>
    <property type="match status" value="1"/>
</dbReference>
<evidence type="ECO:0000313" key="5">
    <source>
        <dbReference type="EMBL" id="CUQ75003.1"/>
    </source>
</evidence>
<dbReference type="Proteomes" id="UP000284794">
    <property type="component" value="Unassembled WGS sequence"/>
</dbReference>
<evidence type="ECO:0000313" key="10">
    <source>
        <dbReference type="Proteomes" id="UP000284794"/>
    </source>
</evidence>
<dbReference type="EMBL" id="CZBU01000001">
    <property type="protein sequence ID" value="CUQ75003.1"/>
    <property type="molecule type" value="Genomic_DNA"/>
</dbReference>
<organism evidence="5 9">
    <name type="scientific">Lachnospira eligens</name>
    <dbReference type="NCBI Taxonomy" id="39485"/>
    <lineage>
        <taxon>Bacteria</taxon>
        <taxon>Bacillati</taxon>
        <taxon>Bacillota</taxon>
        <taxon>Clostridia</taxon>
        <taxon>Lachnospirales</taxon>
        <taxon>Lachnospiraceae</taxon>
        <taxon>Lachnospira</taxon>
    </lineage>
</organism>
<dbReference type="Gene3D" id="1.10.10.10">
    <property type="entry name" value="Winged helix-like DNA-binding domain superfamily/Winged helix DNA-binding domain"/>
    <property type="match status" value="1"/>
</dbReference>
<dbReference type="Proteomes" id="UP000285201">
    <property type="component" value="Unassembled WGS sequence"/>
</dbReference>
<dbReference type="InterPro" id="IPR050313">
    <property type="entry name" value="Carb_Metab_HTH_regulators"/>
</dbReference>
<dbReference type="InterPro" id="IPR037171">
    <property type="entry name" value="NagB/RpiA_transferase-like"/>
</dbReference>
<protein>
    <submittedName>
        <fullName evidence="6">DeoR/GlpR transcriptional regulator</fullName>
    </submittedName>
    <submittedName>
        <fullName evidence="5">Lactose phosphotransferase system repressor</fullName>
    </submittedName>
</protein>
<dbReference type="EMBL" id="QSHM01000001">
    <property type="protein sequence ID" value="RHC15409.1"/>
    <property type="molecule type" value="Genomic_DNA"/>
</dbReference>
<name>A0A174YIQ7_9FIRM</name>
<feature type="domain" description="HTH deoR-type" evidence="4">
    <location>
        <begin position="3"/>
        <end position="58"/>
    </location>
</feature>
<dbReference type="PRINTS" id="PR00037">
    <property type="entry name" value="HTHLACR"/>
</dbReference>
<dbReference type="GO" id="GO:0016740">
    <property type="term" value="F:transferase activity"/>
    <property type="evidence" value="ECO:0007669"/>
    <property type="project" value="UniProtKB-KW"/>
</dbReference>
<dbReference type="InterPro" id="IPR001034">
    <property type="entry name" value="DeoR_HTH"/>
</dbReference>
<dbReference type="InterPro" id="IPR014036">
    <property type="entry name" value="DeoR-like_C"/>
</dbReference>
<dbReference type="SMART" id="SM00420">
    <property type="entry name" value="HTH_DEOR"/>
    <property type="match status" value="1"/>
</dbReference>
<dbReference type="SMART" id="SM01134">
    <property type="entry name" value="DeoRC"/>
    <property type="match status" value="1"/>
</dbReference>
<dbReference type="PANTHER" id="PTHR30363">
    <property type="entry name" value="HTH-TYPE TRANSCRIPTIONAL REGULATOR SRLR-RELATED"/>
    <property type="match status" value="1"/>
</dbReference>
<dbReference type="EMBL" id="QROY01000003">
    <property type="protein sequence ID" value="RHL70257.1"/>
    <property type="molecule type" value="Genomic_DNA"/>
</dbReference>
<sequence length="246" mass="26932">MLTEQRHEIILNLLSEKGSITVTELKDILNTSESTIRRDLNTLDEQGRLTKVFGGAVEKINGVSTTELSVSQKADVNTEEKKKIAMYAARLVVPNDFIYIDAGTTTEYLIDYLEEKNATYVTNAVTHARKLAIAGFKVILIGGELKGLTEAVVGNQAIITIDRMNFNKGFFGTNGITEKSGFTTPDINEALVKETAFNHCHFKYILADSSKFGETSAVTFGNIGEATILTDKKIGSFAKLPNIITV</sequence>
<evidence type="ECO:0000256" key="2">
    <source>
        <dbReference type="ARBA" id="ARBA00023125"/>
    </source>
</evidence>
<dbReference type="GO" id="GO:0003677">
    <property type="term" value="F:DNA binding"/>
    <property type="evidence" value="ECO:0007669"/>
    <property type="project" value="UniProtKB-KW"/>
</dbReference>
<dbReference type="GO" id="GO:0003700">
    <property type="term" value="F:DNA-binding transcription factor activity"/>
    <property type="evidence" value="ECO:0007669"/>
    <property type="project" value="InterPro"/>
</dbReference>
<keyword evidence="1" id="KW-0805">Transcription regulation</keyword>
<evidence type="ECO:0000259" key="4">
    <source>
        <dbReference type="PROSITE" id="PS51000"/>
    </source>
</evidence>
<dbReference type="Gene3D" id="3.40.50.1360">
    <property type="match status" value="1"/>
</dbReference>
<dbReference type="RefSeq" id="WP_055214171.1">
    <property type="nucleotide sequence ID" value="NZ_CZBU01000001.1"/>
</dbReference>
<evidence type="ECO:0000256" key="1">
    <source>
        <dbReference type="ARBA" id="ARBA00023015"/>
    </source>
</evidence>
<reference evidence="5 9" key="1">
    <citation type="submission" date="2015-09" db="EMBL/GenBank/DDBJ databases">
        <authorList>
            <consortium name="Pathogen Informatics"/>
        </authorList>
    </citation>
    <scope>NUCLEOTIDE SEQUENCE [LARGE SCALE GENOMIC DNA]</scope>
    <source>
        <strain evidence="5 9">2789STDY5834875</strain>
    </source>
</reference>
<dbReference type="Proteomes" id="UP000285844">
    <property type="component" value="Unassembled WGS sequence"/>
</dbReference>
<dbReference type="PANTHER" id="PTHR30363:SF56">
    <property type="entry name" value="TRANSCRIPTIONAL REGULATOR, DEOR FAMILY"/>
    <property type="match status" value="1"/>
</dbReference>
<dbReference type="SUPFAM" id="SSF100950">
    <property type="entry name" value="NagB/RpiA/CoA transferase-like"/>
    <property type="match status" value="1"/>
</dbReference>
<reference evidence="10 11" key="2">
    <citation type="submission" date="2018-08" db="EMBL/GenBank/DDBJ databases">
        <title>A genome reference for cultivated species of the human gut microbiota.</title>
        <authorList>
            <person name="Zou Y."/>
            <person name="Xue W."/>
            <person name="Luo G."/>
        </authorList>
    </citation>
    <scope>NUCLEOTIDE SEQUENCE [LARGE SCALE GENOMIC DNA]</scope>
    <source>
        <strain evidence="8 11">AF36-7BH</strain>
        <strain evidence="7 10">AM32-2AC</strain>
        <strain evidence="6 12">AM37-3BH</strain>
    </source>
</reference>
<evidence type="ECO:0000313" key="6">
    <source>
        <dbReference type="EMBL" id="RHC15409.1"/>
    </source>
</evidence>
<gene>
    <name evidence="5" type="primary">lacR</name>
    <name evidence="8" type="ORF">DW007_04590</name>
    <name evidence="7" type="ORF">DW811_02135</name>
    <name evidence="6" type="ORF">DW858_00785</name>
    <name evidence="5" type="ORF">ERS852490_00270</name>
</gene>
<dbReference type="Proteomes" id="UP000095621">
    <property type="component" value="Unassembled WGS sequence"/>
</dbReference>
<evidence type="ECO:0000313" key="9">
    <source>
        <dbReference type="Proteomes" id="UP000095621"/>
    </source>
</evidence>
<keyword evidence="5" id="KW-0808">Transferase</keyword>
<dbReference type="AlphaFoldDB" id="A0A174YIQ7"/>
<evidence type="ECO:0000313" key="8">
    <source>
        <dbReference type="EMBL" id="RHL70257.1"/>
    </source>
</evidence>
<accession>A0A174YIQ7</accession>
<dbReference type="InterPro" id="IPR018356">
    <property type="entry name" value="Tscrpt_reg_HTH_DeoR_CS"/>
</dbReference>
<dbReference type="InterPro" id="IPR036390">
    <property type="entry name" value="WH_DNA-bd_sf"/>
</dbReference>
<evidence type="ECO:0000313" key="11">
    <source>
        <dbReference type="Proteomes" id="UP000285201"/>
    </source>
</evidence>
<proteinExistence type="predicted"/>
<dbReference type="Pfam" id="PF00455">
    <property type="entry name" value="DeoRC"/>
    <property type="match status" value="1"/>
</dbReference>
<keyword evidence="3" id="KW-0804">Transcription</keyword>
<dbReference type="PROSITE" id="PS51000">
    <property type="entry name" value="HTH_DEOR_2"/>
    <property type="match status" value="1"/>
</dbReference>
<dbReference type="OrthoDB" id="9797223at2"/>
<keyword evidence="2" id="KW-0238">DNA-binding</keyword>
<evidence type="ECO:0000313" key="7">
    <source>
        <dbReference type="EMBL" id="RHD10470.1"/>
    </source>
</evidence>